<keyword evidence="2" id="KW-1185">Reference proteome</keyword>
<protein>
    <submittedName>
        <fullName evidence="1">Uncharacterized protein</fullName>
    </submittedName>
</protein>
<dbReference type="EMBL" id="CAXITT010000601">
    <property type="protein sequence ID" value="CAL1544157.1"/>
    <property type="molecule type" value="Genomic_DNA"/>
</dbReference>
<comment type="caution">
    <text evidence="1">The sequence shown here is derived from an EMBL/GenBank/DDBJ whole genome shotgun (WGS) entry which is preliminary data.</text>
</comment>
<sequence>MTLESVSLSLQQTQPVYAAAEPTFSQDFLPRNYFKQSGPMKAGCNQTLQNETAESRVESEEGQFHSLMPDDTQSILHETELHHNFAYSTPMPGNQSALQKFANMSQLQERSILPMVTPSTVINFLKVPNSLTFPDACCVPLSQQTTFPIVNLLNTG</sequence>
<proteinExistence type="predicted"/>
<reference evidence="1 2" key="1">
    <citation type="submission" date="2024-04" db="EMBL/GenBank/DDBJ databases">
        <authorList>
            <consortium name="Genoscope - CEA"/>
            <person name="William W."/>
        </authorList>
    </citation>
    <scope>NUCLEOTIDE SEQUENCE [LARGE SCALE GENOMIC DNA]</scope>
</reference>
<dbReference type="AlphaFoldDB" id="A0AAV2IC77"/>
<evidence type="ECO:0000313" key="1">
    <source>
        <dbReference type="EMBL" id="CAL1544157.1"/>
    </source>
</evidence>
<dbReference type="Proteomes" id="UP001497497">
    <property type="component" value="Unassembled WGS sequence"/>
</dbReference>
<gene>
    <name evidence="1" type="ORF">GSLYS_00017670001</name>
</gene>
<organism evidence="1 2">
    <name type="scientific">Lymnaea stagnalis</name>
    <name type="common">Great pond snail</name>
    <name type="synonym">Helix stagnalis</name>
    <dbReference type="NCBI Taxonomy" id="6523"/>
    <lineage>
        <taxon>Eukaryota</taxon>
        <taxon>Metazoa</taxon>
        <taxon>Spiralia</taxon>
        <taxon>Lophotrochozoa</taxon>
        <taxon>Mollusca</taxon>
        <taxon>Gastropoda</taxon>
        <taxon>Heterobranchia</taxon>
        <taxon>Euthyneura</taxon>
        <taxon>Panpulmonata</taxon>
        <taxon>Hygrophila</taxon>
        <taxon>Lymnaeoidea</taxon>
        <taxon>Lymnaeidae</taxon>
        <taxon>Lymnaea</taxon>
    </lineage>
</organism>
<evidence type="ECO:0000313" key="2">
    <source>
        <dbReference type="Proteomes" id="UP001497497"/>
    </source>
</evidence>
<accession>A0AAV2IC77</accession>
<feature type="non-terminal residue" evidence="1">
    <location>
        <position position="156"/>
    </location>
</feature>
<name>A0AAV2IC77_LYMST</name>